<keyword evidence="7 10" id="KW-1133">Transmembrane helix</keyword>
<feature type="transmembrane region" description="Helical" evidence="10">
    <location>
        <begin position="305"/>
        <end position="326"/>
    </location>
</feature>
<keyword evidence="12" id="KW-1185">Reference proteome</keyword>
<comment type="subcellular location">
    <subcellularLocation>
        <location evidence="1">Endomembrane system</location>
        <topology evidence="1">Multi-pass membrane protein</topology>
    </subcellularLocation>
    <subcellularLocation>
        <location evidence="3">Endoplasmic reticulum membrane</location>
    </subcellularLocation>
    <subcellularLocation>
        <location evidence="2">Nucleus envelope</location>
    </subcellularLocation>
</comment>
<proteinExistence type="inferred from homology"/>
<evidence type="ECO:0000256" key="7">
    <source>
        <dbReference type="ARBA" id="ARBA00022989"/>
    </source>
</evidence>
<dbReference type="GO" id="GO:0071763">
    <property type="term" value="P:nuclear membrane organization"/>
    <property type="evidence" value="ECO:0007669"/>
    <property type="project" value="TreeGrafter"/>
</dbReference>
<accession>A0A182VAS5</accession>
<reference evidence="11" key="1">
    <citation type="submission" date="2020-05" db="UniProtKB">
        <authorList>
            <consortium name="EnsemblMetazoa"/>
        </authorList>
    </citation>
    <scope>IDENTIFICATION</scope>
    <source>
        <strain evidence="11">MAF</strain>
    </source>
</reference>
<evidence type="ECO:0000313" key="12">
    <source>
        <dbReference type="Proteomes" id="UP000075903"/>
    </source>
</evidence>
<keyword evidence="5 10" id="KW-0812">Transmembrane</keyword>
<dbReference type="VEuPathDB" id="VectorBase:AMEM011780"/>
<evidence type="ECO:0000313" key="11">
    <source>
        <dbReference type="EnsemblMetazoa" id="AMEM011780-PA"/>
    </source>
</evidence>
<dbReference type="AlphaFoldDB" id="A0A182VAS5"/>
<evidence type="ECO:0000256" key="3">
    <source>
        <dbReference type="ARBA" id="ARBA00004586"/>
    </source>
</evidence>
<keyword evidence="9" id="KW-0539">Nucleus</keyword>
<evidence type="ECO:0000256" key="9">
    <source>
        <dbReference type="ARBA" id="ARBA00023242"/>
    </source>
</evidence>
<sequence length="400" mass="46213">MGDYAFHATPFLQFRGEKQKNTLLKMRFTDALKSCWVATLFGAVLLLAGSTILIWNEGRTIRILLSLDEALNDAVTVRADEPYEKQYEGRLIHLNGALSTGEPLTEPDYNIQVQAVKLKRRVQMYQWVEETVENRFGESVATVETEDRSYFYNREWRDELIDSRSFYIRTGHHNPTSFPIDSTVHLSEHVHVGPYELGAVAKERFKTFQEVTSDTRPEDPSVRMHSGLYYHCNDIWNPEIGDIRIQFAYAGLEGSYVTVVGKLENGKIIPYESTHFRKVLLLEPGEHNLHEIFRFEHQQQRMNTWGIRFIGWMLLFFATICSATIMQHLAREHRLVRLFLPDTNFTLSTNIMMSFSVALVIVSIAWIVHRPWLGGGLLFAAMSPFLYCARGIMGSYQRMD</sequence>
<evidence type="ECO:0000256" key="2">
    <source>
        <dbReference type="ARBA" id="ARBA00004259"/>
    </source>
</evidence>
<feature type="transmembrane region" description="Helical" evidence="10">
    <location>
        <begin position="372"/>
        <end position="389"/>
    </location>
</feature>
<dbReference type="EnsemblMetazoa" id="AMEM011780-RA">
    <property type="protein sequence ID" value="AMEM011780-PA"/>
    <property type="gene ID" value="AMEM011780"/>
</dbReference>
<evidence type="ECO:0000256" key="6">
    <source>
        <dbReference type="ARBA" id="ARBA00022824"/>
    </source>
</evidence>
<comment type="similarity">
    <text evidence="4">Belongs to the TMEM43 family.</text>
</comment>
<dbReference type="VEuPathDB" id="VectorBase:AMEM21_003180"/>
<evidence type="ECO:0000256" key="5">
    <source>
        <dbReference type="ARBA" id="ARBA00022692"/>
    </source>
</evidence>
<keyword evidence="6" id="KW-0256">Endoplasmic reticulum</keyword>
<evidence type="ECO:0008006" key="13">
    <source>
        <dbReference type="Google" id="ProtNLM"/>
    </source>
</evidence>
<keyword evidence="8 10" id="KW-0472">Membrane</keyword>
<dbReference type="GO" id="GO:0005637">
    <property type="term" value="C:nuclear inner membrane"/>
    <property type="evidence" value="ECO:0007669"/>
    <property type="project" value="TreeGrafter"/>
</dbReference>
<dbReference type="GO" id="GO:0006629">
    <property type="term" value="P:lipid metabolic process"/>
    <property type="evidence" value="ECO:0007669"/>
    <property type="project" value="TreeGrafter"/>
</dbReference>
<protein>
    <recommendedName>
        <fullName evidence="13">Transmembrane protein 43</fullName>
    </recommendedName>
</protein>
<feature type="transmembrane region" description="Helical" evidence="10">
    <location>
        <begin position="347"/>
        <end position="366"/>
    </location>
</feature>
<dbReference type="GO" id="GO:0005789">
    <property type="term" value="C:endoplasmic reticulum membrane"/>
    <property type="evidence" value="ECO:0007669"/>
    <property type="project" value="UniProtKB-SubCell"/>
</dbReference>
<feature type="transmembrane region" description="Helical" evidence="10">
    <location>
        <begin position="35"/>
        <end position="55"/>
    </location>
</feature>
<dbReference type="Proteomes" id="UP000075903">
    <property type="component" value="Unassembled WGS sequence"/>
</dbReference>
<evidence type="ECO:0000256" key="10">
    <source>
        <dbReference type="SAM" id="Phobius"/>
    </source>
</evidence>
<dbReference type="PANTHER" id="PTHR13416">
    <property type="match status" value="1"/>
</dbReference>
<evidence type="ECO:0000256" key="8">
    <source>
        <dbReference type="ARBA" id="ARBA00023136"/>
    </source>
</evidence>
<name>A0A182VAS5_ANOME</name>
<evidence type="ECO:0000256" key="4">
    <source>
        <dbReference type="ARBA" id="ARBA00006627"/>
    </source>
</evidence>
<dbReference type="STRING" id="30066.A0A182VAS5"/>
<dbReference type="PANTHER" id="PTHR13416:SF2">
    <property type="entry name" value="TRANSMEMBRANE PROTEIN 43"/>
    <property type="match status" value="1"/>
</dbReference>
<dbReference type="InterPro" id="IPR012430">
    <property type="entry name" value="TMEM43_fam"/>
</dbReference>
<organism evidence="11 12">
    <name type="scientific">Anopheles merus</name>
    <name type="common">Mosquito</name>
    <dbReference type="NCBI Taxonomy" id="30066"/>
    <lineage>
        <taxon>Eukaryota</taxon>
        <taxon>Metazoa</taxon>
        <taxon>Ecdysozoa</taxon>
        <taxon>Arthropoda</taxon>
        <taxon>Hexapoda</taxon>
        <taxon>Insecta</taxon>
        <taxon>Pterygota</taxon>
        <taxon>Neoptera</taxon>
        <taxon>Endopterygota</taxon>
        <taxon>Diptera</taxon>
        <taxon>Nematocera</taxon>
        <taxon>Culicoidea</taxon>
        <taxon>Culicidae</taxon>
        <taxon>Anophelinae</taxon>
        <taxon>Anopheles</taxon>
    </lineage>
</organism>
<evidence type="ECO:0000256" key="1">
    <source>
        <dbReference type="ARBA" id="ARBA00004127"/>
    </source>
</evidence>
<dbReference type="Pfam" id="PF07787">
    <property type="entry name" value="TMEM43"/>
    <property type="match status" value="1"/>
</dbReference>